<reference evidence="1" key="1">
    <citation type="journal article" date="2022" name="bioRxiv">
        <title>Sequencing and chromosome-scale assembly of the giantPleurodeles waltlgenome.</title>
        <authorList>
            <person name="Brown T."/>
            <person name="Elewa A."/>
            <person name="Iarovenko S."/>
            <person name="Subramanian E."/>
            <person name="Araus A.J."/>
            <person name="Petzold A."/>
            <person name="Susuki M."/>
            <person name="Suzuki K.-i.T."/>
            <person name="Hayashi T."/>
            <person name="Toyoda A."/>
            <person name="Oliveira C."/>
            <person name="Osipova E."/>
            <person name="Leigh N.D."/>
            <person name="Simon A."/>
            <person name="Yun M.H."/>
        </authorList>
    </citation>
    <scope>NUCLEOTIDE SEQUENCE</scope>
    <source>
        <strain evidence="1">20211129_DDA</strain>
        <tissue evidence="1">Liver</tissue>
    </source>
</reference>
<protein>
    <submittedName>
        <fullName evidence="1">Uncharacterized protein</fullName>
    </submittedName>
</protein>
<name>A0AAV7VUS0_PLEWA</name>
<dbReference type="EMBL" id="JANPWB010000002">
    <property type="protein sequence ID" value="KAJ1205429.1"/>
    <property type="molecule type" value="Genomic_DNA"/>
</dbReference>
<keyword evidence="2" id="KW-1185">Reference proteome</keyword>
<proteinExistence type="predicted"/>
<evidence type="ECO:0000313" key="1">
    <source>
        <dbReference type="EMBL" id="KAJ1205429.1"/>
    </source>
</evidence>
<evidence type="ECO:0000313" key="2">
    <source>
        <dbReference type="Proteomes" id="UP001066276"/>
    </source>
</evidence>
<gene>
    <name evidence="1" type="ORF">NDU88_000864</name>
</gene>
<dbReference type="Proteomes" id="UP001066276">
    <property type="component" value="Chromosome 1_2"/>
</dbReference>
<dbReference type="AlphaFoldDB" id="A0AAV7VUS0"/>
<accession>A0AAV7VUS0</accession>
<organism evidence="1 2">
    <name type="scientific">Pleurodeles waltl</name>
    <name type="common">Iberian ribbed newt</name>
    <dbReference type="NCBI Taxonomy" id="8319"/>
    <lineage>
        <taxon>Eukaryota</taxon>
        <taxon>Metazoa</taxon>
        <taxon>Chordata</taxon>
        <taxon>Craniata</taxon>
        <taxon>Vertebrata</taxon>
        <taxon>Euteleostomi</taxon>
        <taxon>Amphibia</taxon>
        <taxon>Batrachia</taxon>
        <taxon>Caudata</taxon>
        <taxon>Salamandroidea</taxon>
        <taxon>Salamandridae</taxon>
        <taxon>Pleurodelinae</taxon>
        <taxon>Pleurodeles</taxon>
    </lineage>
</organism>
<comment type="caution">
    <text evidence="1">The sequence shown here is derived from an EMBL/GenBank/DDBJ whole genome shotgun (WGS) entry which is preliminary data.</text>
</comment>
<sequence length="90" mass="10000">MADTAASLVNAKQDKILKAIADTWQDLHNQVDTVEVGLLHEDHKKLTGTVTKTESTLDEIRPAESNLEGQVWSLATKVQELEHMAKDYEG</sequence>